<keyword evidence="1" id="KW-1133">Transmembrane helix</keyword>
<dbReference type="Pfam" id="PF00067">
    <property type="entry name" value="p450"/>
    <property type="match status" value="1"/>
</dbReference>
<dbReference type="SUPFAM" id="SSF48264">
    <property type="entry name" value="Cytochrome P450"/>
    <property type="match status" value="1"/>
</dbReference>
<dbReference type="GO" id="GO:0020037">
    <property type="term" value="F:heme binding"/>
    <property type="evidence" value="ECO:0007669"/>
    <property type="project" value="InterPro"/>
</dbReference>
<evidence type="ECO:0000313" key="2">
    <source>
        <dbReference type="EMBL" id="KAK7832468.1"/>
    </source>
</evidence>
<organism evidence="2 3">
    <name type="scientific">Quercus suber</name>
    <name type="common">Cork oak</name>
    <dbReference type="NCBI Taxonomy" id="58331"/>
    <lineage>
        <taxon>Eukaryota</taxon>
        <taxon>Viridiplantae</taxon>
        <taxon>Streptophyta</taxon>
        <taxon>Embryophyta</taxon>
        <taxon>Tracheophyta</taxon>
        <taxon>Spermatophyta</taxon>
        <taxon>Magnoliopsida</taxon>
        <taxon>eudicotyledons</taxon>
        <taxon>Gunneridae</taxon>
        <taxon>Pentapetalae</taxon>
        <taxon>rosids</taxon>
        <taxon>fabids</taxon>
        <taxon>Fagales</taxon>
        <taxon>Fagaceae</taxon>
        <taxon>Quercus</taxon>
    </lineage>
</organism>
<name>A0AAW0K052_QUESU</name>
<feature type="transmembrane region" description="Helical" evidence="1">
    <location>
        <begin position="6"/>
        <end position="29"/>
    </location>
</feature>
<dbReference type="EMBL" id="PKMF04000425">
    <property type="protein sequence ID" value="KAK7832468.1"/>
    <property type="molecule type" value="Genomic_DNA"/>
</dbReference>
<dbReference type="AlphaFoldDB" id="A0AAW0K052"/>
<sequence length="120" mass="13383">MALDTFLLRELVAAIVVFFITHFSIRLLFKNPSRKLPPGPKGWPIVGALPLLGTMPHVALAKMAKQYGHVMYLKMGTCDMAVASTPDAARAFLKTLDINFSNRPPNAEQKIEYSLQKQKQ</sequence>
<dbReference type="Proteomes" id="UP000237347">
    <property type="component" value="Unassembled WGS sequence"/>
</dbReference>
<dbReference type="GO" id="GO:0005506">
    <property type="term" value="F:iron ion binding"/>
    <property type="evidence" value="ECO:0007669"/>
    <property type="project" value="InterPro"/>
</dbReference>
<dbReference type="GO" id="GO:0004497">
    <property type="term" value="F:monooxygenase activity"/>
    <property type="evidence" value="ECO:0007669"/>
    <property type="project" value="InterPro"/>
</dbReference>
<dbReference type="PANTHER" id="PTHR24299:SF31">
    <property type="entry name" value="FLAVONOID 3',5'-HYDROXYLASE 2-LIKE"/>
    <property type="match status" value="1"/>
</dbReference>
<protein>
    <submittedName>
        <fullName evidence="2">Flavonoid 3</fullName>
    </submittedName>
</protein>
<accession>A0AAW0K052</accession>
<reference evidence="2 3" key="1">
    <citation type="journal article" date="2018" name="Sci. Data">
        <title>The draft genome sequence of cork oak.</title>
        <authorList>
            <person name="Ramos A.M."/>
            <person name="Usie A."/>
            <person name="Barbosa P."/>
            <person name="Barros P.M."/>
            <person name="Capote T."/>
            <person name="Chaves I."/>
            <person name="Simoes F."/>
            <person name="Abreu I."/>
            <person name="Carrasquinho I."/>
            <person name="Faro C."/>
            <person name="Guimaraes J.B."/>
            <person name="Mendonca D."/>
            <person name="Nobrega F."/>
            <person name="Rodrigues L."/>
            <person name="Saibo N.J.M."/>
            <person name="Varela M.C."/>
            <person name="Egas C."/>
            <person name="Matos J."/>
            <person name="Miguel C.M."/>
            <person name="Oliveira M.M."/>
            <person name="Ricardo C.P."/>
            <person name="Goncalves S."/>
        </authorList>
    </citation>
    <scope>NUCLEOTIDE SEQUENCE [LARGE SCALE GENOMIC DNA]</scope>
    <source>
        <strain evidence="3">cv. HL8</strain>
    </source>
</reference>
<keyword evidence="1" id="KW-0472">Membrane</keyword>
<evidence type="ECO:0000256" key="1">
    <source>
        <dbReference type="SAM" id="Phobius"/>
    </source>
</evidence>
<proteinExistence type="predicted"/>
<dbReference type="InterPro" id="IPR001128">
    <property type="entry name" value="Cyt_P450"/>
</dbReference>
<dbReference type="InterPro" id="IPR036396">
    <property type="entry name" value="Cyt_P450_sf"/>
</dbReference>
<comment type="caution">
    <text evidence="2">The sequence shown here is derived from an EMBL/GenBank/DDBJ whole genome shotgun (WGS) entry which is preliminary data.</text>
</comment>
<dbReference type="PANTHER" id="PTHR24299">
    <property type="entry name" value="CYTOCHROME P450 FAMILY 1"/>
    <property type="match status" value="1"/>
</dbReference>
<evidence type="ECO:0000313" key="3">
    <source>
        <dbReference type="Proteomes" id="UP000237347"/>
    </source>
</evidence>
<dbReference type="Gene3D" id="1.10.630.10">
    <property type="entry name" value="Cytochrome P450"/>
    <property type="match status" value="1"/>
</dbReference>
<gene>
    <name evidence="2" type="primary">CYP75A1_1</name>
    <name evidence="2" type="ORF">CFP56_026557</name>
</gene>
<dbReference type="GO" id="GO:0016705">
    <property type="term" value="F:oxidoreductase activity, acting on paired donors, with incorporation or reduction of molecular oxygen"/>
    <property type="evidence" value="ECO:0007669"/>
    <property type="project" value="InterPro"/>
</dbReference>
<keyword evidence="1" id="KW-0812">Transmembrane</keyword>
<keyword evidence="3" id="KW-1185">Reference proteome</keyword>